<keyword evidence="2" id="KW-1185">Reference proteome</keyword>
<accession>A0ACC1MHC6</accession>
<dbReference type="EMBL" id="JANJQO010002800">
    <property type="protein sequence ID" value="KAJ2965933.1"/>
    <property type="molecule type" value="Genomic_DNA"/>
</dbReference>
<dbReference type="Proteomes" id="UP001143910">
    <property type="component" value="Unassembled WGS sequence"/>
</dbReference>
<name>A0ACC1MHC6_9HYPO</name>
<gene>
    <name evidence="1" type="ORF">NQ176_g10383</name>
</gene>
<organism evidence="1 2">
    <name type="scientific">Zarea fungicola</name>
    <dbReference type="NCBI Taxonomy" id="93591"/>
    <lineage>
        <taxon>Eukaryota</taxon>
        <taxon>Fungi</taxon>
        <taxon>Dikarya</taxon>
        <taxon>Ascomycota</taxon>
        <taxon>Pezizomycotina</taxon>
        <taxon>Sordariomycetes</taxon>
        <taxon>Hypocreomycetidae</taxon>
        <taxon>Hypocreales</taxon>
        <taxon>Cordycipitaceae</taxon>
        <taxon>Zarea</taxon>
    </lineage>
</organism>
<sequence>MSSAAVPHLHSGAHSTEPNNQQNQLRAASTTSSITNQRRLFQVMSLGQGNSRGTWGITIVQIDYGLTGELIHDAAACIHDAVRRDLGAGRTFLERQHISSARGTTGKRNQHHRNQRENNVTAGDQIYARYSPEWIANKDLQDASVDKLSAIRLDRPRHQGPWDRQAQVKIKVLDAQPGTECIGIYEVHLGGERGLVDFWFARSLSRPPIETLLTPPPQPQRDDQLLWCYWPREKSKMTGHGKKGTRGQARLKGKRKRKDKDKTPVPK</sequence>
<protein>
    <submittedName>
        <fullName evidence="1">Uncharacterized protein</fullName>
    </submittedName>
</protein>
<evidence type="ECO:0000313" key="1">
    <source>
        <dbReference type="EMBL" id="KAJ2965933.1"/>
    </source>
</evidence>
<comment type="caution">
    <text evidence="1">The sequence shown here is derived from an EMBL/GenBank/DDBJ whole genome shotgun (WGS) entry which is preliminary data.</text>
</comment>
<reference evidence="1" key="1">
    <citation type="submission" date="2022-08" db="EMBL/GenBank/DDBJ databases">
        <title>Genome Sequence of Lecanicillium fungicola.</title>
        <authorList>
            <person name="Buettner E."/>
        </authorList>
    </citation>
    <scope>NUCLEOTIDE SEQUENCE</scope>
    <source>
        <strain evidence="1">Babe33</strain>
    </source>
</reference>
<proteinExistence type="predicted"/>
<evidence type="ECO:0000313" key="2">
    <source>
        <dbReference type="Proteomes" id="UP001143910"/>
    </source>
</evidence>